<dbReference type="InterPro" id="IPR005474">
    <property type="entry name" value="Transketolase_N"/>
</dbReference>
<gene>
    <name evidence="18" type="primary">tkt</name>
    <name evidence="18" type="ORF">GC093_07105</name>
</gene>
<comment type="cofactor">
    <cofactor evidence="13">
        <name>thiamine diphosphate</name>
        <dbReference type="ChEBI" id="CHEBI:58937"/>
    </cofactor>
    <text evidence="13">Binds 1 thiamine pyrophosphate per subunit. During the reaction, the substrate forms a covalent intermediate with the cofactor.</text>
</comment>
<dbReference type="PROSITE" id="PS00801">
    <property type="entry name" value="TRANSKETOLASE_1"/>
    <property type="match status" value="1"/>
</dbReference>
<dbReference type="Proteomes" id="UP000641588">
    <property type="component" value="Unassembled WGS sequence"/>
</dbReference>
<comment type="catalytic activity">
    <reaction evidence="9 16">
        <text>D-sedoheptulose 7-phosphate + D-glyceraldehyde 3-phosphate = aldehydo-D-ribose 5-phosphate + D-xylulose 5-phosphate</text>
        <dbReference type="Rhea" id="RHEA:10508"/>
        <dbReference type="ChEBI" id="CHEBI:57483"/>
        <dbReference type="ChEBI" id="CHEBI:57737"/>
        <dbReference type="ChEBI" id="CHEBI:58273"/>
        <dbReference type="ChEBI" id="CHEBI:59776"/>
        <dbReference type="EC" id="2.2.1.1"/>
    </reaction>
</comment>
<feature type="binding site" evidence="13">
    <location>
        <begin position="119"/>
        <end position="121"/>
    </location>
    <ligand>
        <name>thiamine diphosphate</name>
        <dbReference type="ChEBI" id="CHEBI:58937"/>
    </ligand>
</feature>
<keyword evidence="5 16" id="KW-0808">Transferase</keyword>
<evidence type="ECO:0000313" key="19">
    <source>
        <dbReference type="Proteomes" id="UP000641588"/>
    </source>
</evidence>
<reference evidence="18" key="1">
    <citation type="submission" date="2019-10" db="EMBL/GenBank/DDBJ databases">
        <title>Description of Paenibacillus glebae sp. nov.</title>
        <authorList>
            <person name="Carlier A."/>
            <person name="Qi S."/>
        </authorList>
    </citation>
    <scope>NUCLEOTIDE SEQUENCE</scope>
    <source>
        <strain evidence="18">LMG 31456</strain>
    </source>
</reference>
<evidence type="ECO:0000256" key="9">
    <source>
        <dbReference type="ARBA" id="ARBA00049473"/>
    </source>
</evidence>
<comment type="cofactor">
    <cofactor evidence="14">
        <name>Mg(2+)</name>
        <dbReference type="ChEBI" id="CHEBI:18420"/>
    </cofactor>
    <text evidence="14">Binds 1 Mg(2+) ion per subunit. Can also utilize other divalent metal cations, such as Ca(2+), Mn(2+) and Co(2+).</text>
</comment>
<dbReference type="FunFam" id="3.40.50.920:FF:000003">
    <property type="entry name" value="Transketolase"/>
    <property type="match status" value="1"/>
</dbReference>
<feature type="binding site" evidence="12">
    <location>
        <position position="473"/>
    </location>
    <ligand>
        <name>substrate</name>
    </ligand>
</feature>
<evidence type="ECO:0000256" key="7">
    <source>
        <dbReference type="ARBA" id="ARBA00022842"/>
    </source>
</evidence>
<dbReference type="EMBL" id="WHOD01000027">
    <property type="protein sequence ID" value="NOU93000.1"/>
    <property type="molecule type" value="Genomic_DNA"/>
</dbReference>
<dbReference type="InterPro" id="IPR020826">
    <property type="entry name" value="Transketolase_BS"/>
</dbReference>
<dbReference type="EC" id="2.2.1.1" evidence="3 10"/>
<evidence type="ECO:0000256" key="2">
    <source>
        <dbReference type="ARBA" id="ARBA00011738"/>
    </source>
</evidence>
<dbReference type="GO" id="GO:0005829">
    <property type="term" value="C:cytosol"/>
    <property type="evidence" value="ECO:0007669"/>
    <property type="project" value="TreeGrafter"/>
</dbReference>
<keyword evidence="8 13" id="KW-0786">Thiamine pyrophosphate</keyword>
<sequence length="669" mass="71988">MTVINKAIEQLSIDTIRTLSIDAIEKAKSGHPGMPMGAAPMGYSLFAKFMNHNPENPTWINRDRFVLSAGHGSMLLYSLLHLSGYDLPIEELKQFRMWGSKTPGHPEVGHTAGVDATTGPLGQGFGMAVGMALAEAQLAATYNKSQFNIVDHYTYVICGDGDLMEGLSSEAASMAGHLKLGKLVVLYDSNDISLDGELNLSFSENVMKRFEGYGWQVLRVEEGNDLDEIGKAVQEAQNDDRPTLIEVKTVIGFGSPNKAGKGGHVGPHGSPLGVDEVALTKKAYGWPEDQHFYVPAEVSAHFGEVKQKGIAANAAWQAKFAEYAKAYPELAKQFEAAVNGELPEGWDKDIPEAAPAEKGTRTASGIVLNAIAKNVPWLVGGSADLESSTMTHLKDLGVVTAKDYSGQNIYYGVREFGMGAAVNGMLLHGGLKVFGGTFFVFSDYLRPAIRLASIMDVPAIYVFTHDSIGVGEDGPTHEPIEQLAALRVIPGVTVIRPADGDETAAAWRYAVENKKGPVALIFSRQAAPKLEGSEQSKTSLSRGAYVLSDAANGKPQAQILATGTEVQLAVAAQKQLAEEGIQVRVISIPSWELFDKQPQDYKDSVLLPDVKARLAVEMGHSFGWDRYVGDQGEVLGINRFGASAPGPIVIKEYGFTVENVVARVKNLLK</sequence>
<dbReference type="InterPro" id="IPR005478">
    <property type="entry name" value="Transketolase_bac-like"/>
</dbReference>
<comment type="caution">
    <text evidence="18">The sequence shown here is derived from an EMBL/GenBank/DDBJ whole genome shotgun (WGS) entry which is preliminary data.</text>
</comment>
<dbReference type="CDD" id="cd02012">
    <property type="entry name" value="TPP_TK"/>
    <property type="match status" value="1"/>
</dbReference>
<dbReference type="GO" id="GO:0004802">
    <property type="term" value="F:transketolase activity"/>
    <property type="evidence" value="ECO:0007669"/>
    <property type="project" value="UniProtKB-UniRule"/>
</dbReference>
<evidence type="ECO:0000256" key="10">
    <source>
        <dbReference type="NCBIfam" id="TIGR00232"/>
    </source>
</evidence>
<feature type="binding site" evidence="12">
    <location>
        <position position="361"/>
    </location>
    <ligand>
        <name>substrate</name>
    </ligand>
</feature>
<keyword evidence="16" id="KW-0106">Calcium</keyword>
<feature type="binding site" evidence="13">
    <location>
        <position position="71"/>
    </location>
    <ligand>
        <name>thiamine diphosphate</name>
        <dbReference type="ChEBI" id="CHEBI:58937"/>
    </ligand>
</feature>
<dbReference type="InterPro" id="IPR049557">
    <property type="entry name" value="Transketolase_CS"/>
</dbReference>
<dbReference type="PANTHER" id="PTHR43522">
    <property type="entry name" value="TRANSKETOLASE"/>
    <property type="match status" value="1"/>
</dbReference>
<evidence type="ECO:0000256" key="1">
    <source>
        <dbReference type="ARBA" id="ARBA00007131"/>
    </source>
</evidence>
<dbReference type="NCBIfam" id="TIGR00232">
    <property type="entry name" value="tktlase_bact"/>
    <property type="match status" value="1"/>
</dbReference>
<evidence type="ECO:0000256" key="16">
    <source>
        <dbReference type="RuleBase" id="RU004996"/>
    </source>
</evidence>
<evidence type="ECO:0000256" key="15">
    <source>
        <dbReference type="PIRSR" id="PIRSR605478-5"/>
    </source>
</evidence>
<evidence type="ECO:0000256" key="4">
    <source>
        <dbReference type="ARBA" id="ARBA00016662"/>
    </source>
</evidence>
<feature type="binding site" evidence="13">
    <location>
        <position position="190"/>
    </location>
    <ligand>
        <name>thiamine diphosphate</name>
        <dbReference type="ChEBI" id="CHEBI:58937"/>
    </ligand>
</feature>
<feature type="binding site" evidence="12">
    <location>
        <position position="524"/>
    </location>
    <ligand>
        <name>substrate</name>
    </ligand>
</feature>
<dbReference type="CDD" id="cd07033">
    <property type="entry name" value="TPP_PYR_DXS_TK_like"/>
    <property type="match status" value="1"/>
</dbReference>
<dbReference type="Gene3D" id="3.40.50.970">
    <property type="match status" value="2"/>
</dbReference>
<dbReference type="FunFam" id="3.40.50.970:FF:000004">
    <property type="entry name" value="Transketolase"/>
    <property type="match status" value="1"/>
</dbReference>
<dbReference type="FunFam" id="3.40.50.970:FF:000003">
    <property type="entry name" value="Transketolase"/>
    <property type="match status" value="1"/>
</dbReference>
<keyword evidence="7 14" id="KW-0460">Magnesium</keyword>
<feature type="site" description="Important for catalytic activity" evidence="15">
    <location>
        <position position="31"/>
    </location>
</feature>
<evidence type="ECO:0000256" key="11">
    <source>
        <dbReference type="PIRSR" id="PIRSR605478-1"/>
    </source>
</evidence>
<protein>
    <recommendedName>
        <fullName evidence="4 10">Transketolase</fullName>
        <ecNumber evidence="3 10">2.2.1.1</ecNumber>
    </recommendedName>
</protein>
<dbReference type="PANTHER" id="PTHR43522:SF2">
    <property type="entry name" value="TRANSKETOLASE 1-RELATED"/>
    <property type="match status" value="1"/>
</dbReference>
<keyword evidence="19" id="KW-1185">Reference proteome</keyword>
<evidence type="ECO:0000256" key="8">
    <source>
        <dbReference type="ARBA" id="ARBA00023052"/>
    </source>
</evidence>
<dbReference type="AlphaFoldDB" id="A0A972GUF2"/>
<dbReference type="SUPFAM" id="SSF52922">
    <property type="entry name" value="TK C-terminal domain-like"/>
    <property type="match status" value="1"/>
</dbReference>
<evidence type="ECO:0000313" key="18">
    <source>
        <dbReference type="EMBL" id="NOU93000.1"/>
    </source>
</evidence>
<dbReference type="SUPFAM" id="SSF52518">
    <property type="entry name" value="Thiamin diphosphate-binding fold (THDP-binding)"/>
    <property type="match status" value="2"/>
</dbReference>
<comment type="cofactor">
    <cofactor evidence="16">
        <name>Mg(2+)</name>
        <dbReference type="ChEBI" id="CHEBI:18420"/>
    </cofactor>
    <cofactor evidence="16">
        <name>Ca(2+)</name>
        <dbReference type="ChEBI" id="CHEBI:29108"/>
    </cofactor>
    <cofactor evidence="16">
        <name>Mn(2+)</name>
        <dbReference type="ChEBI" id="CHEBI:29035"/>
    </cofactor>
    <cofactor evidence="16">
        <name>Co(2+)</name>
        <dbReference type="ChEBI" id="CHEBI:48828"/>
    </cofactor>
    <text evidence="16">Binds 1 Mg(2+) ion per subunit. Can also utilize other divalent metal cations, such as Ca(2+), Mn(2+) and Co(2+).</text>
</comment>
<evidence type="ECO:0000256" key="14">
    <source>
        <dbReference type="PIRSR" id="PIRSR605478-4"/>
    </source>
</evidence>
<evidence type="ECO:0000256" key="5">
    <source>
        <dbReference type="ARBA" id="ARBA00022679"/>
    </source>
</evidence>
<dbReference type="Pfam" id="PF00456">
    <property type="entry name" value="Transketolase_N"/>
    <property type="match status" value="1"/>
</dbReference>
<evidence type="ECO:0000256" key="12">
    <source>
        <dbReference type="PIRSR" id="PIRSR605478-2"/>
    </source>
</evidence>
<comment type="function">
    <text evidence="16">Catalyzes the transfer of a two-carbon ketol group from a ketose donor to an aldose acceptor, via a covalent intermediate with the cofactor thiamine pyrophosphate.</text>
</comment>
<feature type="binding site" evidence="12">
    <location>
        <position position="465"/>
    </location>
    <ligand>
        <name>substrate</name>
    </ligand>
</feature>
<feature type="binding site" evidence="13">
    <location>
        <position position="441"/>
    </location>
    <ligand>
        <name>thiamine diphosphate</name>
        <dbReference type="ChEBI" id="CHEBI:58937"/>
    </ligand>
</feature>
<comment type="similarity">
    <text evidence="1 16">Belongs to the transketolase family.</text>
</comment>
<dbReference type="InterPro" id="IPR055152">
    <property type="entry name" value="Transketolase-like_C_2"/>
</dbReference>
<dbReference type="Gene3D" id="3.40.50.920">
    <property type="match status" value="1"/>
</dbReference>
<comment type="subunit">
    <text evidence="2 16">Homodimer.</text>
</comment>
<feature type="binding site" evidence="13">
    <location>
        <position position="268"/>
    </location>
    <ligand>
        <name>thiamine diphosphate</name>
        <dbReference type="ChEBI" id="CHEBI:58937"/>
    </ligand>
</feature>
<evidence type="ECO:0000256" key="3">
    <source>
        <dbReference type="ARBA" id="ARBA00013152"/>
    </source>
</evidence>
<evidence type="ECO:0000259" key="17">
    <source>
        <dbReference type="SMART" id="SM00861"/>
    </source>
</evidence>
<feature type="binding site" evidence="14">
    <location>
        <position position="190"/>
    </location>
    <ligand>
        <name>Mg(2+)</name>
        <dbReference type="ChEBI" id="CHEBI:18420"/>
    </ligand>
</feature>
<feature type="domain" description="Transketolase-like pyrimidine-binding" evidence="17">
    <location>
        <begin position="358"/>
        <end position="529"/>
    </location>
</feature>
<proteinExistence type="inferred from homology"/>
<evidence type="ECO:0000256" key="6">
    <source>
        <dbReference type="ARBA" id="ARBA00022723"/>
    </source>
</evidence>
<accession>A0A972GUF2</accession>
<feature type="binding site" evidence="12">
    <location>
        <position position="268"/>
    </location>
    <ligand>
        <name>substrate</name>
    </ligand>
</feature>
<feature type="binding site" evidence="12">
    <location>
        <position position="31"/>
    </location>
    <ligand>
        <name>substrate</name>
    </ligand>
</feature>
<evidence type="ECO:0000256" key="13">
    <source>
        <dbReference type="PIRSR" id="PIRSR605478-3"/>
    </source>
</evidence>
<dbReference type="PROSITE" id="PS00802">
    <property type="entry name" value="TRANSKETOLASE_2"/>
    <property type="match status" value="1"/>
</dbReference>
<dbReference type="InterPro" id="IPR005475">
    <property type="entry name" value="Transketolase-like_Pyr-bd"/>
</dbReference>
<dbReference type="GO" id="GO:0006098">
    <property type="term" value="P:pentose-phosphate shunt"/>
    <property type="evidence" value="ECO:0007669"/>
    <property type="project" value="TreeGrafter"/>
</dbReference>
<feature type="binding site" evidence="14">
    <location>
        <position position="192"/>
    </location>
    <ligand>
        <name>Mg(2+)</name>
        <dbReference type="ChEBI" id="CHEBI:18420"/>
    </ligand>
</feature>
<name>A0A972GUF2_9BACL</name>
<dbReference type="GO" id="GO:0046872">
    <property type="term" value="F:metal ion binding"/>
    <property type="evidence" value="ECO:0007669"/>
    <property type="project" value="UniProtKB-KW"/>
</dbReference>
<dbReference type="InterPro" id="IPR033247">
    <property type="entry name" value="Transketolase_fam"/>
</dbReference>
<organism evidence="18 19">
    <name type="scientific">Paenibacillus foliorum</name>
    <dbReference type="NCBI Taxonomy" id="2654974"/>
    <lineage>
        <taxon>Bacteria</taxon>
        <taxon>Bacillati</taxon>
        <taxon>Bacillota</taxon>
        <taxon>Bacilli</taxon>
        <taxon>Bacillales</taxon>
        <taxon>Paenibacillaceae</taxon>
        <taxon>Paenibacillus</taxon>
    </lineage>
</organism>
<keyword evidence="6 14" id="KW-0479">Metal-binding</keyword>
<dbReference type="Pfam" id="PF02779">
    <property type="entry name" value="Transket_pyr"/>
    <property type="match status" value="1"/>
</dbReference>
<feature type="site" description="Important for catalytic activity" evidence="15">
    <location>
        <position position="268"/>
    </location>
</feature>
<feature type="active site" description="Proton donor" evidence="11">
    <location>
        <position position="415"/>
    </location>
</feature>
<feature type="binding site" evidence="12">
    <location>
        <position position="477"/>
    </location>
    <ligand>
        <name>substrate</name>
    </ligand>
</feature>
<dbReference type="InterPro" id="IPR009014">
    <property type="entry name" value="Transketo_C/PFOR_II"/>
</dbReference>
<dbReference type="InterPro" id="IPR029061">
    <property type="entry name" value="THDP-binding"/>
</dbReference>
<dbReference type="RefSeq" id="WP_171651195.1">
    <property type="nucleotide sequence ID" value="NZ_WHOD01000027.1"/>
</dbReference>
<feature type="binding site" evidence="12">
    <location>
        <position position="388"/>
    </location>
    <ligand>
        <name>substrate</name>
    </ligand>
</feature>
<dbReference type="Pfam" id="PF22613">
    <property type="entry name" value="Transketolase_C_1"/>
    <property type="match status" value="1"/>
</dbReference>
<dbReference type="SMART" id="SM00861">
    <property type="entry name" value="Transket_pyr"/>
    <property type="match status" value="1"/>
</dbReference>
<feature type="binding site" evidence="14">
    <location>
        <position position="160"/>
    </location>
    <ligand>
        <name>Mg(2+)</name>
        <dbReference type="ChEBI" id="CHEBI:18420"/>
    </ligand>
</feature>
<feature type="binding site" evidence="13">
    <location>
        <position position="161"/>
    </location>
    <ligand>
        <name>thiamine diphosphate</name>
        <dbReference type="ChEBI" id="CHEBI:58937"/>
    </ligand>
</feature>